<sequence length="90" mass="9803">MALTNPCVDHIRALQAASEWLPWESSVLRLEATSLGTAWAAGSIPMEAHQEGDLPVSHRRRPGTQIPRRTPSVKGSISSIFNLQASLICQ</sequence>
<evidence type="ECO:0000313" key="2">
    <source>
        <dbReference type="EMBL" id="CEG48283.1"/>
    </source>
</evidence>
<protein>
    <submittedName>
        <fullName evidence="2">Uncharacterized protein</fullName>
    </submittedName>
</protein>
<dbReference type="Proteomes" id="UP000054928">
    <property type="component" value="Unassembled WGS sequence"/>
</dbReference>
<evidence type="ECO:0000256" key="1">
    <source>
        <dbReference type="SAM" id="MobiDB-lite"/>
    </source>
</evidence>
<reference evidence="3" key="1">
    <citation type="submission" date="2014-09" db="EMBL/GenBank/DDBJ databases">
        <authorList>
            <person name="Sharma Rahul"/>
            <person name="Thines Marco"/>
        </authorList>
    </citation>
    <scope>NUCLEOTIDE SEQUENCE [LARGE SCALE GENOMIC DNA]</scope>
</reference>
<feature type="region of interest" description="Disordered" evidence="1">
    <location>
        <begin position="51"/>
        <end position="73"/>
    </location>
</feature>
<keyword evidence="3" id="KW-1185">Reference proteome</keyword>
<dbReference type="EMBL" id="CCYD01002929">
    <property type="protein sequence ID" value="CEG48283.1"/>
    <property type="molecule type" value="Genomic_DNA"/>
</dbReference>
<dbReference type="RefSeq" id="XP_024584652.1">
    <property type="nucleotide sequence ID" value="XM_024719344.1"/>
</dbReference>
<evidence type="ECO:0000313" key="3">
    <source>
        <dbReference type="Proteomes" id="UP000054928"/>
    </source>
</evidence>
<name>A0A0N7L7X4_PLAHL</name>
<accession>A0A0N7L7X4</accession>
<dbReference type="AlphaFoldDB" id="A0A0N7L7X4"/>
<organism evidence="2 3">
    <name type="scientific">Plasmopara halstedii</name>
    <name type="common">Downy mildew of sunflower</name>
    <dbReference type="NCBI Taxonomy" id="4781"/>
    <lineage>
        <taxon>Eukaryota</taxon>
        <taxon>Sar</taxon>
        <taxon>Stramenopiles</taxon>
        <taxon>Oomycota</taxon>
        <taxon>Peronosporomycetes</taxon>
        <taxon>Peronosporales</taxon>
        <taxon>Peronosporaceae</taxon>
        <taxon>Plasmopara</taxon>
    </lineage>
</organism>
<proteinExistence type="predicted"/>
<dbReference type="GeneID" id="36401168"/>